<accession>A0A328UGE5</accession>
<dbReference type="RefSeq" id="WP_112333585.1">
    <property type="nucleotide sequence ID" value="NZ_JADPHD010000015.1"/>
</dbReference>
<keyword evidence="1" id="KW-1133">Transmembrane helix</keyword>
<proteinExistence type="predicted"/>
<comment type="caution">
    <text evidence="2">The sequence shown here is derived from an EMBL/GenBank/DDBJ whole genome shotgun (WGS) entry which is preliminary data.</text>
</comment>
<dbReference type="Pfam" id="PF09581">
    <property type="entry name" value="Spore_III_AF"/>
    <property type="match status" value="1"/>
</dbReference>
<dbReference type="EMBL" id="QLYR01000012">
    <property type="protein sequence ID" value="RAQ22524.1"/>
    <property type="molecule type" value="Genomic_DNA"/>
</dbReference>
<keyword evidence="1" id="KW-0812">Transmembrane</keyword>
<feature type="transmembrane region" description="Helical" evidence="1">
    <location>
        <begin position="36"/>
        <end position="54"/>
    </location>
</feature>
<dbReference type="InterPro" id="IPR014245">
    <property type="entry name" value="Spore_III_AF"/>
</dbReference>
<reference evidence="2 3" key="1">
    <citation type="submission" date="2018-06" db="EMBL/GenBank/DDBJ databases">
        <title>Noncontiguous genome sequence of Ruminococcaceae bacterium ASD2818.</title>
        <authorList>
            <person name="Chaplin A.V."/>
            <person name="Sokolova S.R."/>
            <person name="Kochetkova T.O."/>
            <person name="Goltsov A.Y."/>
            <person name="Trofimov D.Y."/>
            <person name="Efimov B.A."/>
        </authorList>
    </citation>
    <scope>NUCLEOTIDE SEQUENCE [LARGE SCALE GENOMIC DNA]</scope>
    <source>
        <strain evidence="2 3">ASD2818</strain>
    </source>
</reference>
<protein>
    <submittedName>
        <fullName evidence="2">Stage III sporulation protein AF</fullName>
    </submittedName>
</protein>
<evidence type="ECO:0000256" key="1">
    <source>
        <dbReference type="SAM" id="Phobius"/>
    </source>
</evidence>
<name>A0A328UGE5_9FIRM</name>
<keyword evidence="3" id="KW-1185">Reference proteome</keyword>
<keyword evidence="1" id="KW-0472">Membrane</keyword>
<gene>
    <name evidence="2" type="ORF">DPQ25_12880</name>
</gene>
<evidence type="ECO:0000313" key="3">
    <source>
        <dbReference type="Proteomes" id="UP000249377"/>
    </source>
</evidence>
<feature type="transmembrane region" description="Helical" evidence="1">
    <location>
        <begin position="6"/>
        <end position="24"/>
    </location>
</feature>
<dbReference type="Proteomes" id="UP000249377">
    <property type="component" value="Unassembled WGS sequence"/>
</dbReference>
<dbReference type="AlphaFoldDB" id="A0A328UGE5"/>
<organism evidence="2 3">
    <name type="scientific">Hydrogeniiclostridium mannosilyticum</name>
    <dbReference type="NCBI Taxonomy" id="2764322"/>
    <lineage>
        <taxon>Bacteria</taxon>
        <taxon>Bacillati</taxon>
        <taxon>Bacillota</taxon>
        <taxon>Clostridia</taxon>
        <taxon>Eubacteriales</taxon>
        <taxon>Acutalibacteraceae</taxon>
        <taxon>Hydrogeniiclostridium</taxon>
    </lineage>
</organism>
<evidence type="ECO:0000313" key="2">
    <source>
        <dbReference type="EMBL" id="RAQ22524.1"/>
    </source>
</evidence>
<sequence length="162" mass="17283">MSAVRAWSLAICMAALIAALLQYLLPGGSMERMAKFVTGAFFLCVMVAPVANIAPQLSALFQQQSQAEPDDRLSSTVDEQLQSAAQQSIRSLVTAELSKLQINCKNVSVIMDIDETSSIVINKVIVVLASGEEAHIIHAQEHLSSVLGLQTEVTVDGGEENG</sequence>